<dbReference type="PANTHER" id="PTHR39186:SF1">
    <property type="entry name" value="DUF2071 DOMAIN-CONTAINING PROTEIN"/>
    <property type="match status" value="1"/>
</dbReference>
<dbReference type="InterPro" id="IPR018644">
    <property type="entry name" value="DUF2071"/>
</dbReference>
<evidence type="ECO:0008006" key="3">
    <source>
        <dbReference type="Google" id="ProtNLM"/>
    </source>
</evidence>
<dbReference type="SUPFAM" id="SSF160104">
    <property type="entry name" value="Acetoacetate decarboxylase-like"/>
    <property type="match status" value="1"/>
</dbReference>
<evidence type="ECO:0000313" key="2">
    <source>
        <dbReference type="Proteomes" id="UP000238823"/>
    </source>
</evidence>
<reference evidence="1 2" key="1">
    <citation type="submission" date="2018-03" db="EMBL/GenBank/DDBJ databases">
        <title>Draft Genome Sequences of the Obligatory Marine Myxobacteria Enhygromyxa salina SWB007.</title>
        <authorList>
            <person name="Poehlein A."/>
            <person name="Moghaddam J.A."/>
            <person name="Harms H."/>
            <person name="Alanjari M."/>
            <person name="Koenig G.M."/>
            <person name="Daniel R."/>
            <person name="Schaeberle T.F."/>
        </authorList>
    </citation>
    <scope>NUCLEOTIDE SEQUENCE [LARGE SCALE GENOMIC DNA]</scope>
    <source>
        <strain evidence="1 2">SWB007</strain>
    </source>
</reference>
<name>A0A2S9YBW0_9BACT</name>
<proteinExistence type="predicted"/>
<sequence length="260" mass="29602">MQPDWSAIVQQHEHRPYPLPDRAWHMTMSWLDLLFAHWSFDPAVIRALLPEGLELDTYEGRAWLGVVPFRMAHVGPRGLNWVPGVSAFLELNVRTYVTAGGKPGVWFFSLDAASKLAVATARAVFHLPYFRARMSCVERDGWIEYRSERRHRGAPDGEFVGRYRGVGEAYSSKAGTLEQWLTERYCLYARNGRGRILRGEIHHEPWPLQRAEAEIERCTVADGWGTVLPDEPPLLHFVRRIDVVGWLLEAGSGSRVVSTP</sequence>
<gene>
    <name evidence="1" type="ORF">ENSA7_55790</name>
</gene>
<protein>
    <recommendedName>
        <fullName evidence="3">DUF2071 domain-containing protein</fullName>
    </recommendedName>
</protein>
<dbReference type="RefSeq" id="WP_219908071.1">
    <property type="nucleotide sequence ID" value="NZ_PVNL01000112.1"/>
</dbReference>
<dbReference type="AlphaFoldDB" id="A0A2S9YBW0"/>
<dbReference type="Pfam" id="PF09844">
    <property type="entry name" value="DUF2071"/>
    <property type="match status" value="1"/>
</dbReference>
<accession>A0A2S9YBW0</accession>
<dbReference type="PANTHER" id="PTHR39186">
    <property type="entry name" value="DUF2071 FAMILY PROTEIN"/>
    <property type="match status" value="1"/>
</dbReference>
<organism evidence="1 2">
    <name type="scientific">Enhygromyxa salina</name>
    <dbReference type="NCBI Taxonomy" id="215803"/>
    <lineage>
        <taxon>Bacteria</taxon>
        <taxon>Pseudomonadati</taxon>
        <taxon>Myxococcota</taxon>
        <taxon>Polyangia</taxon>
        <taxon>Nannocystales</taxon>
        <taxon>Nannocystaceae</taxon>
        <taxon>Enhygromyxa</taxon>
    </lineage>
</organism>
<dbReference type="Proteomes" id="UP000238823">
    <property type="component" value="Unassembled WGS sequence"/>
</dbReference>
<dbReference type="InterPro" id="IPR023375">
    <property type="entry name" value="ADC_dom_sf"/>
</dbReference>
<comment type="caution">
    <text evidence="1">The sequence shown here is derived from an EMBL/GenBank/DDBJ whole genome shotgun (WGS) entry which is preliminary data.</text>
</comment>
<dbReference type="EMBL" id="PVNL01000112">
    <property type="protein sequence ID" value="PRQ02607.1"/>
    <property type="molecule type" value="Genomic_DNA"/>
</dbReference>
<dbReference type="Gene3D" id="2.40.400.10">
    <property type="entry name" value="Acetoacetate decarboxylase-like"/>
    <property type="match status" value="1"/>
</dbReference>
<evidence type="ECO:0000313" key="1">
    <source>
        <dbReference type="EMBL" id="PRQ02607.1"/>
    </source>
</evidence>